<dbReference type="InterPro" id="IPR058248">
    <property type="entry name" value="Lxx211020-like"/>
</dbReference>
<protein>
    <submittedName>
        <fullName evidence="2">Copper chaperone PCu(A)C</fullName>
    </submittedName>
</protein>
<proteinExistence type="predicted"/>
<organism evidence="2 3">
    <name type="scientific">Gordonia alkaliphila</name>
    <dbReference type="NCBI Taxonomy" id="1053547"/>
    <lineage>
        <taxon>Bacteria</taxon>
        <taxon>Bacillati</taxon>
        <taxon>Actinomycetota</taxon>
        <taxon>Actinomycetes</taxon>
        <taxon>Mycobacteriales</taxon>
        <taxon>Gordoniaceae</taxon>
        <taxon>Gordonia</taxon>
    </lineage>
</organism>
<dbReference type="Pfam" id="PF04314">
    <property type="entry name" value="PCuAC"/>
    <property type="match status" value="1"/>
</dbReference>
<gene>
    <name evidence="2" type="ORF">GCM10023217_24020</name>
</gene>
<feature type="chain" id="PRO_5045080522" evidence="1">
    <location>
        <begin position="31"/>
        <end position="173"/>
    </location>
</feature>
<dbReference type="RefSeq" id="WP_246994424.1">
    <property type="nucleotide sequence ID" value="NZ_BAABIE010000011.1"/>
</dbReference>
<name>A0ABP8ZBK9_9ACTN</name>
<dbReference type="EMBL" id="BAABIE010000011">
    <property type="protein sequence ID" value="GAA4752280.1"/>
    <property type="molecule type" value="Genomic_DNA"/>
</dbReference>
<evidence type="ECO:0000313" key="3">
    <source>
        <dbReference type="Proteomes" id="UP001500822"/>
    </source>
</evidence>
<sequence length="173" mass="18207">MAIRRMHRPAVALIAAAAPLLILTGCSSSSDNSTSSSASASQEQKSALVITDQWVKASDEHMTALFGTLSNNSDSEIRIVSGSTPVAGEVQLHETVSEGGVNVMKEKKDGYVIPAHGSLTLKPGGDHIMLMDQKEPIAAGQEVTVELRMSDGSTVPVTATARDFAGNQENYQP</sequence>
<dbReference type="PANTHER" id="PTHR36302:SF1">
    <property type="entry name" value="COPPER CHAPERONE PCU(A)C"/>
    <property type="match status" value="1"/>
</dbReference>
<evidence type="ECO:0000256" key="1">
    <source>
        <dbReference type="SAM" id="SignalP"/>
    </source>
</evidence>
<accession>A0ABP8ZBK9</accession>
<dbReference type="Gene3D" id="2.60.40.1890">
    <property type="entry name" value="PCu(A)C copper chaperone"/>
    <property type="match status" value="1"/>
</dbReference>
<dbReference type="Proteomes" id="UP001500822">
    <property type="component" value="Unassembled WGS sequence"/>
</dbReference>
<keyword evidence="1" id="KW-0732">Signal</keyword>
<evidence type="ECO:0000313" key="2">
    <source>
        <dbReference type="EMBL" id="GAA4752280.1"/>
    </source>
</evidence>
<reference evidence="3" key="1">
    <citation type="journal article" date="2019" name="Int. J. Syst. Evol. Microbiol.">
        <title>The Global Catalogue of Microorganisms (GCM) 10K type strain sequencing project: providing services to taxonomists for standard genome sequencing and annotation.</title>
        <authorList>
            <consortium name="The Broad Institute Genomics Platform"/>
            <consortium name="The Broad Institute Genome Sequencing Center for Infectious Disease"/>
            <person name="Wu L."/>
            <person name="Ma J."/>
        </authorList>
    </citation>
    <scope>NUCLEOTIDE SEQUENCE [LARGE SCALE GENOMIC DNA]</scope>
    <source>
        <strain evidence="3">JCM 18077</strain>
    </source>
</reference>
<dbReference type="PANTHER" id="PTHR36302">
    <property type="entry name" value="BLR7088 PROTEIN"/>
    <property type="match status" value="1"/>
</dbReference>
<comment type="caution">
    <text evidence="2">The sequence shown here is derived from an EMBL/GenBank/DDBJ whole genome shotgun (WGS) entry which is preliminary data.</text>
</comment>
<dbReference type="PROSITE" id="PS51257">
    <property type="entry name" value="PROKAR_LIPOPROTEIN"/>
    <property type="match status" value="1"/>
</dbReference>
<dbReference type="SUPFAM" id="SSF110087">
    <property type="entry name" value="DR1885-like metal-binding protein"/>
    <property type="match status" value="1"/>
</dbReference>
<dbReference type="InterPro" id="IPR007410">
    <property type="entry name" value="LpqE-like"/>
</dbReference>
<keyword evidence="3" id="KW-1185">Reference proteome</keyword>
<dbReference type="InterPro" id="IPR036182">
    <property type="entry name" value="PCuAC_sf"/>
</dbReference>
<feature type="signal peptide" evidence="1">
    <location>
        <begin position="1"/>
        <end position="30"/>
    </location>
</feature>